<dbReference type="OrthoDB" id="551302at2759"/>
<feature type="compositionally biased region" description="Basic and acidic residues" evidence="1">
    <location>
        <begin position="47"/>
        <end position="73"/>
    </location>
</feature>
<feature type="compositionally biased region" description="Basic and acidic residues" evidence="1">
    <location>
        <begin position="101"/>
        <end position="111"/>
    </location>
</feature>
<dbReference type="InterPro" id="IPR007062">
    <property type="entry name" value="PPI-2"/>
</dbReference>
<dbReference type="Pfam" id="PF04979">
    <property type="entry name" value="IPP-2"/>
    <property type="match status" value="1"/>
</dbReference>
<dbReference type="PANTHER" id="PTHR12398:SF20">
    <property type="entry name" value="PROTEIN PHOSPHATASE 1 REGULATORY INHIBITOR SUBUNIT 2"/>
    <property type="match status" value="1"/>
</dbReference>
<keyword evidence="3" id="KW-1185">Reference proteome</keyword>
<feature type="region of interest" description="Disordered" evidence="1">
    <location>
        <begin position="362"/>
        <end position="381"/>
    </location>
</feature>
<protein>
    <recommendedName>
        <fullName evidence="4">Protein phosphatase inhibitor 2</fullName>
    </recommendedName>
</protein>
<feature type="compositionally biased region" description="Acidic residues" evidence="1">
    <location>
        <begin position="205"/>
        <end position="217"/>
    </location>
</feature>
<feature type="compositionally biased region" description="Basic and acidic residues" evidence="1">
    <location>
        <begin position="132"/>
        <end position="153"/>
    </location>
</feature>
<accession>A0A812T6Y4</accession>
<evidence type="ECO:0000313" key="2">
    <source>
        <dbReference type="EMBL" id="CAE7513343.1"/>
    </source>
</evidence>
<dbReference type="PANTHER" id="PTHR12398">
    <property type="entry name" value="PROTEIN PHOSPHATASE INHIBITOR"/>
    <property type="match status" value="1"/>
</dbReference>
<dbReference type="Proteomes" id="UP000601435">
    <property type="component" value="Unassembled WGS sequence"/>
</dbReference>
<dbReference type="EMBL" id="CAJNJA010023587">
    <property type="protein sequence ID" value="CAE7513343.1"/>
    <property type="molecule type" value="Genomic_DNA"/>
</dbReference>
<sequence>MASACASHDALTGYTPAAHNLAFLDASQRAPAVRGLLYKERERPQRDNAHVHWDEQCIAEHDKERGTRQKIDEPDTPFIRSPESSSDEEEAFAPSTSTSSKRHEELDDETRIATSPTSMAALANRLNQWVESGERHDLSRSAEGEVTSREGEASRSGTKSVPSKIRLPEDEGQQKASTSEFKARRAKHYNEFAAVKALRKKEPDSDSSVDSDTSDEEAAAKKERRAQKAKSTSAEDGQKSRSDGINSGAGKREGDSEETSSGWPGEECEASFVQGNKALPNPMEGGRPPVQFGEDAPAGTSLPSSEFLAQRRAHYDEGAALRSKHSEDGASPGGLSDMDKSAAANPMDPTEPHEAAVSFKVETVSGDHQGSGTDAWRSKRNAHYRDMAAAFRSKPPVSDGDSEDSS</sequence>
<proteinExistence type="predicted"/>
<gene>
    <name evidence="2" type="ORF">SNEC2469_LOCUS14665</name>
</gene>
<feature type="compositionally biased region" description="Basic and acidic residues" evidence="1">
    <location>
        <begin position="313"/>
        <end position="328"/>
    </location>
</feature>
<organism evidence="2 3">
    <name type="scientific">Symbiodinium necroappetens</name>
    <dbReference type="NCBI Taxonomy" id="1628268"/>
    <lineage>
        <taxon>Eukaryota</taxon>
        <taxon>Sar</taxon>
        <taxon>Alveolata</taxon>
        <taxon>Dinophyceae</taxon>
        <taxon>Suessiales</taxon>
        <taxon>Symbiodiniaceae</taxon>
        <taxon>Symbiodinium</taxon>
    </lineage>
</organism>
<evidence type="ECO:0000313" key="3">
    <source>
        <dbReference type="Proteomes" id="UP000601435"/>
    </source>
</evidence>
<dbReference type="AlphaFoldDB" id="A0A812T6Y4"/>
<evidence type="ECO:0008006" key="4">
    <source>
        <dbReference type="Google" id="ProtNLM"/>
    </source>
</evidence>
<dbReference type="GO" id="GO:0009966">
    <property type="term" value="P:regulation of signal transduction"/>
    <property type="evidence" value="ECO:0007669"/>
    <property type="project" value="InterPro"/>
</dbReference>
<dbReference type="GO" id="GO:0004864">
    <property type="term" value="F:protein phosphatase inhibitor activity"/>
    <property type="evidence" value="ECO:0007669"/>
    <property type="project" value="InterPro"/>
</dbReference>
<feature type="region of interest" description="Disordered" evidence="1">
    <location>
        <begin position="47"/>
        <end position="356"/>
    </location>
</feature>
<name>A0A812T6Y4_9DINO</name>
<feature type="region of interest" description="Disordered" evidence="1">
    <location>
        <begin position="386"/>
        <end position="406"/>
    </location>
</feature>
<evidence type="ECO:0000256" key="1">
    <source>
        <dbReference type="SAM" id="MobiDB-lite"/>
    </source>
</evidence>
<comment type="caution">
    <text evidence="2">The sequence shown here is derived from an EMBL/GenBank/DDBJ whole genome shotgun (WGS) entry which is preliminary data.</text>
</comment>
<reference evidence="2" key="1">
    <citation type="submission" date="2021-02" db="EMBL/GenBank/DDBJ databases">
        <authorList>
            <person name="Dougan E. K."/>
            <person name="Rhodes N."/>
            <person name="Thang M."/>
            <person name="Chan C."/>
        </authorList>
    </citation>
    <scope>NUCLEOTIDE SEQUENCE</scope>
</reference>